<name>A0A5C3LIB8_9AGAR</name>
<evidence type="ECO:0000313" key="1">
    <source>
        <dbReference type="EMBL" id="TFK32849.1"/>
    </source>
</evidence>
<dbReference type="Proteomes" id="UP000308652">
    <property type="component" value="Unassembled WGS sequence"/>
</dbReference>
<sequence length="222" mass="24903">MFSVPQSGTQDGLVDRCILIHLPDPVKYVHVFFLAIYDLSFDDWMGKSEDCHSIIFPSSIDNSDTSPEADALLELAAVVSTTNTTWLLPVLLYNLGGFRLINMLGSHNWKSDTLDESLKRNIIVAYSAQLARIAIAEKVMMAAVPARDCTIPLSCSTHAMECAYIGDILVTKKRKLNPAPEYYEGICKKYSVREGVWMNMPTFYSLQAWKELQRIESAVKSI</sequence>
<organism evidence="1 2">
    <name type="scientific">Crucibulum laeve</name>
    <dbReference type="NCBI Taxonomy" id="68775"/>
    <lineage>
        <taxon>Eukaryota</taxon>
        <taxon>Fungi</taxon>
        <taxon>Dikarya</taxon>
        <taxon>Basidiomycota</taxon>
        <taxon>Agaricomycotina</taxon>
        <taxon>Agaricomycetes</taxon>
        <taxon>Agaricomycetidae</taxon>
        <taxon>Agaricales</taxon>
        <taxon>Agaricineae</taxon>
        <taxon>Nidulariaceae</taxon>
        <taxon>Crucibulum</taxon>
    </lineage>
</organism>
<dbReference type="EMBL" id="ML213661">
    <property type="protein sequence ID" value="TFK32849.1"/>
    <property type="molecule type" value="Genomic_DNA"/>
</dbReference>
<accession>A0A5C3LIB8</accession>
<reference evidence="1 2" key="1">
    <citation type="journal article" date="2019" name="Nat. Ecol. Evol.">
        <title>Megaphylogeny resolves global patterns of mushroom evolution.</title>
        <authorList>
            <person name="Varga T."/>
            <person name="Krizsan K."/>
            <person name="Foldi C."/>
            <person name="Dima B."/>
            <person name="Sanchez-Garcia M."/>
            <person name="Sanchez-Ramirez S."/>
            <person name="Szollosi G.J."/>
            <person name="Szarkandi J.G."/>
            <person name="Papp V."/>
            <person name="Albert L."/>
            <person name="Andreopoulos W."/>
            <person name="Angelini C."/>
            <person name="Antonin V."/>
            <person name="Barry K.W."/>
            <person name="Bougher N.L."/>
            <person name="Buchanan P."/>
            <person name="Buyck B."/>
            <person name="Bense V."/>
            <person name="Catcheside P."/>
            <person name="Chovatia M."/>
            <person name="Cooper J."/>
            <person name="Damon W."/>
            <person name="Desjardin D."/>
            <person name="Finy P."/>
            <person name="Geml J."/>
            <person name="Haridas S."/>
            <person name="Hughes K."/>
            <person name="Justo A."/>
            <person name="Karasinski D."/>
            <person name="Kautmanova I."/>
            <person name="Kiss B."/>
            <person name="Kocsube S."/>
            <person name="Kotiranta H."/>
            <person name="LaButti K.M."/>
            <person name="Lechner B.E."/>
            <person name="Liimatainen K."/>
            <person name="Lipzen A."/>
            <person name="Lukacs Z."/>
            <person name="Mihaltcheva S."/>
            <person name="Morgado L.N."/>
            <person name="Niskanen T."/>
            <person name="Noordeloos M.E."/>
            <person name="Ohm R.A."/>
            <person name="Ortiz-Santana B."/>
            <person name="Ovrebo C."/>
            <person name="Racz N."/>
            <person name="Riley R."/>
            <person name="Savchenko A."/>
            <person name="Shiryaev A."/>
            <person name="Soop K."/>
            <person name="Spirin V."/>
            <person name="Szebenyi C."/>
            <person name="Tomsovsky M."/>
            <person name="Tulloss R.E."/>
            <person name="Uehling J."/>
            <person name="Grigoriev I.V."/>
            <person name="Vagvolgyi C."/>
            <person name="Papp T."/>
            <person name="Martin F.M."/>
            <person name="Miettinen O."/>
            <person name="Hibbett D.S."/>
            <person name="Nagy L.G."/>
        </authorList>
    </citation>
    <scope>NUCLEOTIDE SEQUENCE [LARGE SCALE GENOMIC DNA]</scope>
    <source>
        <strain evidence="1 2">CBS 166.37</strain>
    </source>
</reference>
<gene>
    <name evidence="1" type="ORF">BDQ12DRAFT_670718</name>
</gene>
<evidence type="ECO:0000313" key="2">
    <source>
        <dbReference type="Proteomes" id="UP000308652"/>
    </source>
</evidence>
<keyword evidence="2" id="KW-1185">Reference proteome</keyword>
<dbReference type="AlphaFoldDB" id="A0A5C3LIB8"/>
<protein>
    <submittedName>
        <fullName evidence="1">Uncharacterized protein</fullName>
    </submittedName>
</protein>
<proteinExistence type="predicted"/>